<feature type="non-terminal residue" evidence="2">
    <location>
        <position position="612"/>
    </location>
</feature>
<protein>
    <submittedName>
        <fullName evidence="2">Uncharacterized protein</fullName>
    </submittedName>
</protein>
<name>A0AA38ULK5_9AGAR</name>
<feature type="compositionally biased region" description="Basic and acidic residues" evidence="1">
    <location>
        <begin position="170"/>
        <end position="180"/>
    </location>
</feature>
<comment type="caution">
    <text evidence="2">The sequence shown here is derived from an EMBL/GenBank/DDBJ whole genome shotgun (WGS) entry which is preliminary data.</text>
</comment>
<feature type="compositionally biased region" description="Acidic residues" evidence="1">
    <location>
        <begin position="26"/>
        <end position="46"/>
    </location>
</feature>
<feature type="region of interest" description="Disordered" evidence="1">
    <location>
        <begin position="168"/>
        <end position="234"/>
    </location>
</feature>
<dbReference type="Proteomes" id="UP001163850">
    <property type="component" value="Unassembled WGS sequence"/>
</dbReference>
<accession>A0AA38ULK5</accession>
<feature type="compositionally biased region" description="Low complexity" evidence="1">
    <location>
        <begin position="181"/>
        <end position="203"/>
    </location>
</feature>
<evidence type="ECO:0000256" key="1">
    <source>
        <dbReference type="SAM" id="MobiDB-lite"/>
    </source>
</evidence>
<sequence length="612" mass="68318">MASSSSSSAEHFGTSVRLSRSILVDIEAEDSDTQDNEESESEDEATAIERGRQNAESVSLRPSDHIDSVQRVASAWEEVLIEQELRKEAQSPSLMTRRNGKRKAPDPITLSPRPRKRTLRHPSPPPPNTFRHEVETCKGTVVIYLEEIPGESQLEREMRIYEASEAASAEADRDALREMSSKLISGPSSSLAAASGSPPASVSFIPMPLEVPLDDDGPHGAATPTNSPTHPPIPPSVADVHFLERRDILPEQFEGATHLVEPHIHQGWFIVKRLLEGAIETLPEAQAQIQTLFGGIPHTKVLNMLNRINDLDPDEFEQQRGVIEQEVNAEIDSAIDADVEMQSPSASGIVKEGQIEVKEDHLARLKGQLQEQQLLGRWVTERLGHSDAAVIPPERQFFCLFCRLINFYRSGARASRRLLSDIEAGRVHPSVLRCPFQSRYPGRIYIQAYSMLPKNTILAAYLRTVPGLLYRRSFKTSFPNEDAWSRQEEKKKHHPPLVVTAHDLAMPIHLRVEDVRLNDDDVALEAANVGLEVLQKIFRPGTWATIKSGRYRGDLGIVVDDDFAQVDTSHYAQLIVVPRIKYPGSSRTRPPKAPIPVEFNLPPTKAWSNFMV</sequence>
<feature type="region of interest" description="Disordered" evidence="1">
    <location>
        <begin position="85"/>
        <end position="132"/>
    </location>
</feature>
<dbReference type="AlphaFoldDB" id="A0AA38ULK5"/>
<evidence type="ECO:0000313" key="2">
    <source>
        <dbReference type="EMBL" id="KAJ3978505.1"/>
    </source>
</evidence>
<feature type="region of interest" description="Disordered" evidence="1">
    <location>
        <begin position="20"/>
        <end position="65"/>
    </location>
</feature>
<reference evidence="2" key="1">
    <citation type="submission" date="2022-08" db="EMBL/GenBank/DDBJ databases">
        <authorList>
            <consortium name="DOE Joint Genome Institute"/>
            <person name="Min B."/>
            <person name="Riley R."/>
            <person name="Sierra-Patev S."/>
            <person name="Naranjo-Ortiz M."/>
            <person name="Looney B."/>
            <person name="Konkel Z."/>
            <person name="Slot J.C."/>
            <person name="Sakamoto Y."/>
            <person name="Steenwyk J.L."/>
            <person name="Rokas A."/>
            <person name="Carro J."/>
            <person name="Camarero S."/>
            <person name="Ferreira P."/>
            <person name="Molpeceres G."/>
            <person name="Ruiz-Duenas F.J."/>
            <person name="Serrano A."/>
            <person name="Henrissat B."/>
            <person name="Drula E."/>
            <person name="Hughes K.W."/>
            <person name="Mata J.L."/>
            <person name="Ishikawa N.K."/>
            <person name="Vargas-Isla R."/>
            <person name="Ushijima S."/>
            <person name="Smith C.A."/>
            <person name="Ahrendt S."/>
            <person name="Andreopoulos W."/>
            <person name="He G."/>
            <person name="Labutti K."/>
            <person name="Lipzen A."/>
            <person name="Ng V."/>
            <person name="Sandor L."/>
            <person name="Barry K."/>
            <person name="Martinez A.T."/>
            <person name="Xiao Y."/>
            <person name="Gibbons J.G."/>
            <person name="Terashima K."/>
            <person name="Hibbett D.S."/>
            <person name="Grigoriev I.V."/>
        </authorList>
    </citation>
    <scope>NUCLEOTIDE SEQUENCE</scope>
    <source>
        <strain evidence="2">TFB7829</strain>
    </source>
</reference>
<proteinExistence type="predicted"/>
<gene>
    <name evidence="2" type="ORF">F5890DRAFT_1597082</name>
</gene>
<dbReference type="EMBL" id="MU803093">
    <property type="protein sequence ID" value="KAJ3978505.1"/>
    <property type="molecule type" value="Genomic_DNA"/>
</dbReference>
<organism evidence="2 3">
    <name type="scientific">Lentinula detonsa</name>
    <dbReference type="NCBI Taxonomy" id="2804962"/>
    <lineage>
        <taxon>Eukaryota</taxon>
        <taxon>Fungi</taxon>
        <taxon>Dikarya</taxon>
        <taxon>Basidiomycota</taxon>
        <taxon>Agaricomycotina</taxon>
        <taxon>Agaricomycetes</taxon>
        <taxon>Agaricomycetidae</taxon>
        <taxon>Agaricales</taxon>
        <taxon>Marasmiineae</taxon>
        <taxon>Omphalotaceae</taxon>
        <taxon>Lentinula</taxon>
    </lineage>
</organism>
<evidence type="ECO:0000313" key="3">
    <source>
        <dbReference type="Proteomes" id="UP001163850"/>
    </source>
</evidence>